<keyword evidence="8" id="KW-1185">Reference proteome</keyword>
<dbReference type="SUPFAM" id="SSF88713">
    <property type="entry name" value="Glycoside hydrolase/deacetylase"/>
    <property type="match status" value="1"/>
</dbReference>
<reference evidence="7 8" key="1">
    <citation type="submission" date="2023-07" db="EMBL/GenBank/DDBJ databases">
        <title>Sorghum-associated microbial communities from plants grown in Nebraska, USA.</title>
        <authorList>
            <person name="Schachtman D."/>
        </authorList>
    </citation>
    <scope>NUCLEOTIDE SEQUENCE [LARGE SCALE GENOMIC DNA]</scope>
    <source>
        <strain evidence="7 8">3199</strain>
    </source>
</reference>
<evidence type="ECO:0000313" key="7">
    <source>
        <dbReference type="EMBL" id="MDR6903640.1"/>
    </source>
</evidence>
<evidence type="ECO:0000259" key="6">
    <source>
        <dbReference type="PROSITE" id="PS51677"/>
    </source>
</evidence>
<comment type="similarity">
    <text evidence="2">Belongs to the polysaccharide deacetylase family.</text>
</comment>
<name>A0ABU1SXJ6_9HYPH</name>
<sequence length="233" mass="26497">MSISILRYSQIADPAEQGVYLRYRTVYPRNFRIQMRRLKRLGFTGLSLRNLEPYLRGQKSGKVFGITFDNGFRGVHTHALTTLQELEFTATSYFVPSQIGGFNSWDLPVGAPYSRCMSKAEMREWALMGHEVGAHSLEHIRLTKASVTEARRQITLARCELEDMLGNSVDSFSYPYGDVSEQVRTIVEQAGYLSATTTVSGRILPEDDMLWLPRQTIRQVDSWLNVLYKCAVG</sequence>
<dbReference type="InterPro" id="IPR011330">
    <property type="entry name" value="Glyco_hydro/deAcase_b/a-brl"/>
</dbReference>
<gene>
    <name evidence="7" type="ORF">J2W52_005273</name>
</gene>
<proteinExistence type="inferred from homology"/>
<evidence type="ECO:0000256" key="1">
    <source>
        <dbReference type="ARBA" id="ARBA00003236"/>
    </source>
</evidence>
<dbReference type="Proteomes" id="UP001250791">
    <property type="component" value="Unassembled WGS sequence"/>
</dbReference>
<feature type="domain" description="NodB homology" evidence="6">
    <location>
        <begin position="62"/>
        <end position="233"/>
    </location>
</feature>
<dbReference type="EMBL" id="JAVDUP010000009">
    <property type="protein sequence ID" value="MDR6903640.1"/>
    <property type="molecule type" value="Genomic_DNA"/>
</dbReference>
<dbReference type="Pfam" id="PF01522">
    <property type="entry name" value="Polysacc_deac_1"/>
    <property type="match status" value="1"/>
</dbReference>
<evidence type="ECO:0000313" key="8">
    <source>
        <dbReference type="Proteomes" id="UP001250791"/>
    </source>
</evidence>
<dbReference type="Gene3D" id="3.20.20.370">
    <property type="entry name" value="Glycoside hydrolase/deacetylase"/>
    <property type="match status" value="1"/>
</dbReference>
<comment type="caution">
    <text evidence="7">The sequence shown here is derived from an EMBL/GenBank/DDBJ whole genome shotgun (WGS) entry which is preliminary data.</text>
</comment>
<dbReference type="InterPro" id="IPR002509">
    <property type="entry name" value="NODB_dom"/>
</dbReference>
<evidence type="ECO:0000256" key="4">
    <source>
        <dbReference type="ARBA" id="ARBA00022729"/>
    </source>
</evidence>
<dbReference type="PROSITE" id="PS51677">
    <property type="entry name" value="NODB"/>
    <property type="match status" value="1"/>
</dbReference>
<evidence type="ECO:0000256" key="3">
    <source>
        <dbReference type="ARBA" id="ARBA00020071"/>
    </source>
</evidence>
<dbReference type="CDD" id="cd10918">
    <property type="entry name" value="CE4_NodB_like_5s_6s"/>
    <property type="match status" value="1"/>
</dbReference>
<comment type="function">
    <text evidence="1">Is involved in generating a small heat-stable compound (Nod), an acylated oligomer of N-acetylglucosamine, that stimulates mitosis in various plant protoplasts.</text>
</comment>
<dbReference type="InterPro" id="IPR051398">
    <property type="entry name" value="Polysacch_Deacetylase"/>
</dbReference>
<dbReference type="RefSeq" id="WP_310235037.1">
    <property type="nucleotide sequence ID" value="NZ_JAVDUP010000009.1"/>
</dbReference>
<organism evidence="7 8">
    <name type="scientific">Rhizobium miluonense</name>
    <dbReference type="NCBI Taxonomy" id="411945"/>
    <lineage>
        <taxon>Bacteria</taxon>
        <taxon>Pseudomonadati</taxon>
        <taxon>Pseudomonadota</taxon>
        <taxon>Alphaproteobacteria</taxon>
        <taxon>Hyphomicrobiales</taxon>
        <taxon>Rhizobiaceae</taxon>
        <taxon>Rhizobium/Agrobacterium group</taxon>
        <taxon>Rhizobium</taxon>
    </lineage>
</organism>
<accession>A0ABU1SXJ6</accession>
<evidence type="ECO:0000256" key="5">
    <source>
        <dbReference type="ARBA" id="ARBA00032976"/>
    </source>
</evidence>
<evidence type="ECO:0000256" key="2">
    <source>
        <dbReference type="ARBA" id="ARBA00010973"/>
    </source>
</evidence>
<dbReference type="PANTHER" id="PTHR34216">
    <property type="match status" value="1"/>
</dbReference>
<protein>
    <recommendedName>
        <fullName evidence="3">Chitooligosaccharide deacetylase</fullName>
    </recommendedName>
    <alternativeName>
        <fullName evidence="5">Nodulation protein B</fullName>
    </alternativeName>
</protein>
<keyword evidence="4" id="KW-0732">Signal</keyword>
<dbReference type="PANTHER" id="PTHR34216:SF7">
    <property type="entry name" value="POLY-BETA-1,6-N-ACETYL-D-GLUCOSAMINE N-DEACETYLASE"/>
    <property type="match status" value="1"/>
</dbReference>